<dbReference type="InterPro" id="IPR039762">
    <property type="entry name" value="Nmd2/UPF2"/>
</dbReference>
<keyword evidence="1" id="KW-0175">Coiled coil</keyword>
<reference evidence="2 3" key="1">
    <citation type="submission" date="2020-02" db="EMBL/GenBank/DDBJ databases">
        <title>Draft genome sequence of Haematococcus lacustris strain NIES-144.</title>
        <authorList>
            <person name="Morimoto D."/>
            <person name="Nakagawa S."/>
            <person name="Yoshida T."/>
            <person name="Sawayama S."/>
        </authorList>
    </citation>
    <scope>NUCLEOTIDE SEQUENCE [LARGE SCALE GENOMIC DNA]</scope>
    <source>
        <strain evidence="2 3">NIES-144</strain>
    </source>
</reference>
<dbReference type="GO" id="GO:0035145">
    <property type="term" value="C:exon-exon junction complex"/>
    <property type="evidence" value="ECO:0007669"/>
    <property type="project" value="TreeGrafter"/>
</dbReference>
<dbReference type="EMBL" id="BLLF01000665">
    <property type="protein sequence ID" value="GFH13900.1"/>
    <property type="molecule type" value="Genomic_DNA"/>
</dbReference>
<comment type="caution">
    <text evidence="2">The sequence shown here is derived from an EMBL/GenBank/DDBJ whole genome shotgun (WGS) entry which is preliminary data.</text>
</comment>
<dbReference type="Proteomes" id="UP000485058">
    <property type="component" value="Unassembled WGS sequence"/>
</dbReference>
<gene>
    <name evidence="2" type="ORF">HaLaN_09864</name>
</gene>
<evidence type="ECO:0000256" key="1">
    <source>
        <dbReference type="SAM" id="Coils"/>
    </source>
</evidence>
<dbReference type="Gene3D" id="1.25.40.180">
    <property type="match status" value="1"/>
</dbReference>
<name>A0A699YVZ5_HAELA</name>
<dbReference type="PANTHER" id="PTHR12839:SF7">
    <property type="entry name" value="REGULATOR OF NONSENSE TRANSCRIPTS 2"/>
    <property type="match status" value="1"/>
</dbReference>
<feature type="non-terminal residue" evidence="2">
    <location>
        <position position="146"/>
    </location>
</feature>
<dbReference type="AlphaFoldDB" id="A0A699YVZ5"/>
<dbReference type="GO" id="GO:0000184">
    <property type="term" value="P:nuclear-transcribed mRNA catabolic process, nonsense-mediated decay"/>
    <property type="evidence" value="ECO:0007669"/>
    <property type="project" value="InterPro"/>
</dbReference>
<sequence>QVNESLLGCAPSLPALPVDEALLQPDAVVPEGTAEEVATALADLRQAMAEVRQEVEQRWVASEVEAGPLRKVLGKVFEGASNALVSENKAMRELEAENMRVVNSRGDLPAEAAAEYEKKRKSYEALQRALSSLADALSRPMPELAE</sequence>
<protein>
    <submittedName>
        <fullName evidence="2">Uncharacterized protein</fullName>
    </submittedName>
</protein>
<dbReference type="GO" id="GO:0005737">
    <property type="term" value="C:cytoplasm"/>
    <property type="evidence" value="ECO:0007669"/>
    <property type="project" value="TreeGrafter"/>
</dbReference>
<evidence type="ECO:0000313" key="3">
    <source>
        <dbReference type="Proteomes" id="UP000485058"/>
    </source>
</evidence>
<feature type="coiled-coil region" evidence="1">
    <location>
        <begin position="34"/>
        <end position="136"/>
    </location>
</feature>
<organism evidence="2 3">
    <name type="scientific">Haematococcus lacustris</name>
    <name type="common">Green alga</name>
    <name type="synonym">Haematococcus pluvialis</name>
    <dbReference type="NCBI Taxonomy" id="44745"/>
    <lineage>
        <taxon>Eukaryota</taxon>
        <taxon>Viridiplantae</taxon>
        <taxon>Chlorophyta</taxon>
        <taxon>core chlorophytes</taxon>
        <taxon>Chlorophyceae</taxon>
        <taxon>CS clade</taxon>
        <taxon>Chlamydomonadales</taxon>
        <taxon>Haematococcaceae</taxon>
        <taxon>Haematococcus</taxon>
    </lineage>
</organism>
<keyword evidence="3" id="KW-1185">Reference proteome</keyword>
<dbReference type="PANTHER" id="PTHR12839">
    <property type="entry name" value="NONSENSE-MEDIATED MRNA DECAY PROTEIN 2 UP-FRAMESHIFT SUPPRESSOR 2"/>
    <property type="match status" value="1"/>
</dbReference>
<proteinExistence type="predicted"/>
<accession>A0A699YVZ5</accession>
<evidence type="ECO:0000313" key="2">
    <source>
        <dbReference type="EMBL" id="GFH13900.1"/>
    </source>
</evidence>
<feature type="non-terminal residue" evidence="2">
    <location>
        <position position="1"/>
    </location>
</feature>